<dbReference type="Gene3D" id="2.20.25.10">
    <property type="match status" value="1"/>
</dbReference>
<dbReference type="Pfam" id="PF03966">
    <property type="entry name" value="Trm112p"/>
    <property type="match status" value="1"/>
</dbReference>
<comment type="similarity">
    <text evidence="3">Belongs to the TRM112 family.</text>
</comment>
<evidence type="ECO:0000256" key="7">
    <source>
        <dbReference type="ARBA" id="ARBA00030516"/>
    </source>
</evidence>
<dbReference type="SUPFAM" id="SSF158997">
    <property type="entry name" value="Trm112p-like"/>
    <property type="match status" value="1"/>
</dbReference>
<dbReference type="EMBL" id="LR023185">
    <property type="protein sequence ID" value="SVE92804.1"/>
    <property type="molecule type" value="mRNA"/>
</dbReference>
<dbReference type="FunFam" id="2.20.25.10:FF:000015">
    <property type="entry name" value="Multifunctional methyltransferase subunit TRM112-like protein"/>
    <property type="match status" value="1"/>
</dbReference>
<evidence type="ECO:0000256" key="4">
    <source>
        <dbReference type="ARBA" id="ARBA00019989"/>
    </source>
</evidence>
<sequence>MKLLTHNLLTSRSLKGVTVGYPLAIAARDVKVVEVEFNREFIIRMIQKVDWPVLYKAAESLGHLNDLPLSVVEDFENNEDFLKKTHHVLMEVEVINADLICPETGRKFPITDGIPNMLVNEDEV</sequence>
<evidence type="ECO:0000256" key="1">
    <source>
        <dbReference type="ARBA" id="ARBA00004556"/>
    </source>
</evidence>
<evidence type="ECO:0000313" key="8">
    <source>
        <dbReference type="EMBL" id="SVE92804.1"/>
    </source>
</evidence>
<dbReference type="GO" id="GO:0048471">
    <property type="term" value="C:perinuclear region of cytoplasm"/>
    <property type="evidence" value="ECO:0007669"/>
    <property type="project" value="UniProtKB-SubCell"/>
</dbReference>
<dbReference type="InterPro" id="IPR005651">
    <property type="entry name" value="Trm112-like"/>
</dbReference>
<keyword evidence="6" id="KW-0539">Nucleus</keyword>
<dbReference type="AlphaFoldDB" id="A0A4Y7NJN5"/>
<dbReference type="PANTHER" id="PTHR12773">
    <property type="entry name" value="UPF0315 PROTEIN-RELATED"/>
    <property type="match status" value="1"/>
</dbReference>
<dbReference type="PANTHER" id="PTHR12773:SF0">
    <property type="entry name" value="MULTIFUNCTIONAL METHYLTRANSFERASE SUBUNIT TRM112-LIKE PROTEIN"/>
    <property type="match status" value="1"/>
</dbReference>
<dbReference type="GO" id="GO:0046982">
    <property type="term" value="F:protein heterodimerization activity"/>
    <property type="evidence" value="ECO:0007669"/>
    <property type="project" value="InterPro"/>
</dbReference>
<keyword evidence="5" id="KW-0963">Cytoplasm</keyword>
<dbReference type="GO" id="GO:0005654">
    <property type="term" value="C:nucleoplasm"/>
    <property type="evidence" value="ECO:0007669"/>
    <property type="project" value="UniProtKB-SubCell"/>
</dbReference>
<evidence type="ECO:0000256" key="2">
    <source>
        <dbReference type="ARBA" id="ARBA00004642"/>
    </source>
</evidence>
<proteinExistence type="evidence at transcript level"/>
<evidence type="ECO:0000256" key="6">
    <source>
        <dbReference type="ARBA" id="ARBA00023242"/>
    </source>
</evidence>
<dbReference type="GO" id="GO:0030488">
    <property type="term" value="P:tRNA methylation"/>
    <property type="evidence" value="ECO:0007669"/>
    <property type="project" value="TreeGrafter"/>
</dbReference>
<organism evidence="8">
    <name type="scientific">Megafenestra aurita</name>
    <dbReference type="NCBI Taxonomy" id="2291010"/>
    <lineage>
        <taxon>Eukaryota</taxon>
        <taxon>Metazoa</taxon>
        <taxon>Ecdysozoa</taxon>
        <taxon>Arthropoda</taxon>
        <taxon>Crustacea</taxon>
        <taxon>Branchiopoda</taxon>
        <taxon>Diplostraca</taxon>
        <taxon>Cladocera</taxon>
        <taxon>Anomopoda</taxon>
        <taxon>Daphniidae</taxon>
        <taxon>Megafenestra</taxon>
    </lineage>
</organism>
<evidence type="ECO:0000256" key="5">
    <source>
        <dbReference type="ARBA" id="ARBA00022490"/>
    </source>
</evidence>
<accession>A0A4Y7NJN5</accession>
<dbReference type="CDD" id="cd21089">
    <property type="entry name" value="Trm112-like"/>
    <property type="match status" value="1"/>
</dbReference>
<protein>
    <recommendedName>
        <fullName evidence="4">Multifunctional methyltransferase subunit TRM112-like protein</fullName>
    </recommendedName>
    <alternativeName>
        <fullName evidence="7">tRNA methyltransferase 112 homolog</fullName>
    </alternativeName>
</protein>
<dbReference type="GO" id="GO:0070476">
    <property type="term" value="P:rRNA (guanine-N7)-methylation"/>
    <property type="evidence" value="ECO:0007669"/>
    <property type="project" value="TreeGrafter"/>
</dbReference>
<reference evidence="8" key="1">
    <citation type="submission" date="2018-08" db="EMBL/GenBank/DDBJ databases">
        <authorList>
            <person name="Cornetti L."/>
        </authorList>
    </citation>
    <scope>NUCLEOTIDE SEQUENCE</scope>
    <source>
        <strain evidence="8">CH-H-2</strain>
    </source>
</reference>
<comment type="subcellular location">
    <subcellularLocation>
        <location evidence="1">Cytoplasm</location>
        <location evidence="1">Perinuclear region</location>
    </subcellularLocation>
    <subcellularLocation>
        <location evidence="2">Nucleus</location>
        <location evidence="2">Nucleoplasm</location>
    </subcellularLocation>
</comment>
<dbReference type="InterPro" id="IPR039127">
    <property type="entry name" value="Trm112"/>
</dbReference>
<name>A0A4Y7NJN5_9CRUS</name>
<gene>
    <name evidence="8" type="primary">EOG090X0LTV</name>
</gene>
<evidence type="ECO:0000256" key="3">
    <source>
        <dbReference type="ARBA" id="ARBA00007980"/>
    </source>
</evidence>